<organism evidence="2 3">
    <name type="scientific">Amycolatopsis antarctica</name>
    <dbReference type="NCBI Taxonomy" id="1854586"/>
    <lineage>
        <taxon>Bacteria</taxon>
        <taxon>Bacillati</taxon>
        <taxon>Actinomycetota</taxon>
        <taxon>Actinomycetes</taxon>
        <taxon>Pseudonocardiales</taxon>
        <taxon>Pseudonocardiaceae</taxon>
        <taxon>Amycolatopsis</taxon>
    </lineage>
</organism>
<dbReference type="Gene3D" id="3.40.50.300">
    <property type="entry name" value="P-loop containing nucleotide triphosphate hydrolases"/>
    <property type="match status" value="1"/>
</dbReference>
<feature type="domain" description="Dynamin N-terminal" evidence="1">
    <location>
        <begin position="42"/>
        <end position="206"/>
    </location>
</feature>
<dbReference type="InterPro" id="IPR027417">
    <property type="entry name" value="P-loop_NTPase"/>
</dbReference>
<proteinExistence type="predicted"/>
<gene>
    <name evidence="2" type="ORF">CFN78_07335</name>
</gene>
<keyword evidence="3" id="KW-1185">Reference proteome</keyword>
<dbReference type="AlphaFoldDB" id="A0A263D9C5"/>
<evidence type="ECO:0000259" key="1">
    <source>
        <dbReference type="Pfam" id="PF00350"/>
    </source>
</evidence>
<evidence type="ECO:0000313" key="2">
    <source>
        <dbReference type="EMBL" id="OZM74076.1"/>
    </source>
</evidence>
<name>A0A263D9C5_9PSEU</name>
<protein>
    <submittedName>
        <fullName evidence="2">Isoniazid inducible protein IniA</fullName>
    </submittedName>
</protein>
<dbReference type="Proteomes" id="UP000242444">
    <property type="component" value="Unassembled WGS sequence"/>
</dbReference>
<dbReference type="PANTHER" id="PTHR43681">
    <property type="entry name" value="TRANSMEMBRANE GTPASE FZO"/>
    <property type="match status" value="1"/>
</dbReference>
<dbReference type="Pfam" id="PF00350">
    <property type="entry name" value="Dynamin_N"/>
    <property type="match status" value="1"/>
</dbReference>
<comment type="caution">
    <text evidence="2">The sequence shown here is derived from an EMBL/GenBank/DDBJ whole genome shotgun (WGS) entry which is preliminary data.</text>
</comment>
<sequence>MTPVPWLGIVDETHQACVTHERPDLARRLRLLRDRPADRNRVAVLGFAKQGKSFLVNAILNAPVCAADDATSTVVPAEIGHAEEPVATLVRGGTGFAPLEEHEQVNFADLAGHLTGTAEVVPGTVPVQRAEIGLPRALLSAGLALVDTPAVGDPRSPRTAASLDVLARSHAAILVSDASEELSAGEIAFAQYVRTWCPTVVVVVTKIDVHPGWRRVVERNRSLLADAGLRAEVLPVSAVVRQEAAKAGDRDLNVQSGFPGLLAWLDTERTRPPEDAVTLLAAVACRAAIAELVTKLKAALEAPALHQGITQVTRLQAAQRRVDDLRRHTTRWQNLLSDEITDLTADIEYDLRERTRKIVQHVDKTFDDVDPEQAWDEFRSWLEETLAEAIETNCVWLAERAEWTAVAVAATFPQAPERTRADVRMGDTPGYADGAPRVDTPRIERFKLGQKAFTGLRGSYGGVLMFGLVTSLAGLPLINPISLGAGAAFAAKSIRDEADMRLKRRQAAAKSAAQRHVDDVFLRFSKECRDVVREVQRQLRDHFTALSEELFDEASSSREAVQTGAVHRDRHTAELKREIERLAALHKRAGGIATRRAAVTSGVKEISA</sequence>
<evidence type="ECO:0000313" key="3">
    <source>
        <dbReference type="Proteomes" id="UP000242444"/>
    </source>
</evidence>
<dbReference type="EMBL" id="NKYE01000003">
    <property type="protein sequence ID" value="OZM74076.1"/>
    <property type="molecule type" value="Genomic_DNA"/>
</dbReference>
<dbReference type="RefSeq" id="WP_094861832.1">
    <property type="nucleotide sequence ID" value="NZ_NKYE01000003.1"/>
</dbReference>
<dbReference type="InterPro" id="IPR045063">
    <property type="entry name" value="Dynamin_N"/>
</dbReference>
<reference evidence="2 3" key="1">
    <citation type="submission" date="2017-07" db="EMBL/GenBank/DDBJ databases">
        <title>Amycolatopsis antarcticus sp. nov., isolated from the surface of an Antarcticus brown macroalga.</title>
        <authorList>
            <person name="Wang J."/>
            <person name="Leiva S."/>
            <person name="Huang J."/>
            <person name="Huang Y."/>
        </authorList>
    </citation>
    <scope>NUCLEOTIDE SEQUENCE [LARGE SCALE GENOMIC DNA]</scope>
    <source>
        <strain evidence="2 3">AU-G6</strain>
    </source>
</reference>
<accession>A0A263D9C5</accession>
<dbReference type="InterPro" id="IPR051943">
    <property type="entry name" value="TRAFAC_Dynamin-like_GTPase"/>
</dbReference>
<dbReference type="SUPFAM" id="SSF52540">
    <property type="entry name" value="P-loop containing nucleoside triphosphate hydrolases"/>
    <property type="match status" value="1"/>
</dbReference>
<dbReference type="InParanoid" id="A0A263D9C5"/>
<dbReference type="PANTHER" id="PTHR43681:SF1">
    <property type="entry name" value="SARCALUMENIN"/>
    <property type="match status" value="1"/>
</dbReference>
<dbReference type="OrthoDB" id="3798616at2"/>